<accession>A0A2N7RXE3</accession>
<dbReference type="SMART" id="SM00530">
    <property type="entry name" value="HTH_XRE"/>
    <property type="match status" value="1"/>
</dbReference>
<proteinExistence type="predicted"/>
<reference evidence="2 4" key="1">
    <citation type="journal article" date="2017" name="Elife">
        <title>Extensive horizontal gene transfer in cheese-associated bacteria.</title>
        <authorList>
            <person name="Bonham K.S."/>
            <person name="Wolfe B.E."/>
            <person name="Dutton R.J."/>
        </authorList>
    </citation>
    <scope>NUCLEOTIDE SEQUENCE [LARGE SCALE GENOMIC DNA]</scope>
    <source>
        <strain evidence="2 4">JB182</strain>
    </source>
</reference>
<dbReference type="Proteomes" id="UP000235739">
    <property type="component" value="Unassembled WGS sequence"/>
</dbReference>
<evidence type="ECO:0000259" key="1">
    <source>
        <dbReference type="PROSITE" id="PS50943"/>
    </source>
</evidence>
<evidence type="ECO:0000313" key="3">
    <source>
        <dbReference type="EMBL" id="PMQ19937.1"/>
    </source>
</evidence>
<organism evidence="2 4">
    <name type="scientific">Glutamicibacter arilaitensis</name>
    <dbReference type="NCBI Taxonomy" id="256701"/>
    <lineage>
        <taxon>Bacteria</taxon>
        <taxon>Bacillati</taxon>
        <taxon>Actinomycetota</taxon>
        <taxon>Actinomycetes</taxon>
        <taxon>Micrococcales</taxon>
        <taxon>Micrococcaceae</taxon>
        <taxon>Glutamicibacter</taxon>
    </lineage>
</organism>
<dbReference type="Gene3D" id="1.10.260.40">
    <property type="entry name" value="lambda repressor-like DNA-binding domains"/>
    <property type="match status" value="1"/>
</dbReference>
<dbReference type="AlphaFoldDB" id="A0A2N7RXE3"/>
<evidence type="ECO:0000313" key="2">
    <source>
        <dbReference type="EMBL" id="PMQ18553.1"/>
    </source>
</evidence>
<dbReference type="EMBL" id="PNQX01000002">
    <property type="protein sequence ID" value="PMQ19937.1"/>
    <property type="molecule type" value="Genomic_DNA"/>
</dbReference>
<gene>
    <name evidence="3" type="ORF">CIK84_15050</name>
    <name evidence="2" type="ORF">CIK84_18500</name>
</gene>
<name>A0A2N7RXE3_9MICC</name>
<sequence>MSTVIMAETDSNAMSEIAQQVRAARTGLRLTQGMLAAKAGVSRPSVARLEASEDISTDTLSKISEALGLKLTLAEVQPDEDQ</sequence>
<protein>
    <submittedName>
        <fullName evidence="2">Transcriptional regulator</fullName>
    </submittedName>
</protein>
<dbReference type="EMBL" id="PNQX01000005">
    <property type="protein sequence ID" value="PMQ18553.1"/>
    <property type="molecule type" value="Genomic_DNA"/>
</dbReference>
<dbReference type="GO" id="GO:0003677">
    <property type="term" value="F:DNA binding"/>
    <property type="evidence" value="ECO:0007669"/>
    <property type="project" value="InterPro"/>
</dbReference>
<dbReference type="PROSITE" id="PS50943">
    <property type="entry name" value="HTH_CROC1"/>
    <property type="match status" value="1"/>
</dbReference>
<feature type="domain" description="HTH cro/C1-type" evidence="1">
    <location>
        <begin position="21"/>
        <end position="76"/>
    </location>
</feature>
<dbReference type="Pfam" id="PF01381">
    <property type="entry name" value="HTH_3"/>
    <property type="match status" value="1"/>
</dbReference>
<dbReference type="InterPro" id="IPR001387">
    <property type="entry name" value="Cro/C1-type_HTH"/>
</dbReference>
<dbReference type="InterPro" id="IPR010982">
    <property type="entry name" value="Lambda_DNA-bd_dom_sf"/>
</dbReference>
<comment type="caution">
    <text evidence="2">The sequence shown here is derived from an EMBL/GenBank/DDBJ whole genome shotgun (WGS) entry which is preliminary data.</text>
</comment>
<evidence type="ECO:0000313" key="4">
    <source>
        <dbReference type="Proteomes" id="UP000235739"/>
    </source>
</evidence>
<dbReference type="CDD" id="cd00093">
    <property type="entry name" value="HTH_XRE"/>
    <property type="match status" value="1"/>
</dbReference>
<dbReference type="SUPFAM" id="SSF47413">
    <property type="entry name" value="lambda repressor-like DNA-binding domains"/>
    <property type="match status" value="1"/>
</dbReference>